<dbReference type="Proteomes" id="UP000254799">
    <property type="component" value="Unassembled WGS sequence"/>
</dbReference>
<reference evidence="1 2" key="1">
    <citation type="submission" date="2018-06" db="EMBL/GenBank/DDBJ databases">
        <authorList>
            <consortium name="Pathogen Informatics"/>
            <person name="Doyle S."/>
        </authorList>
    </citation>
    <scope>NUCLEOTIDE SEQUENCE [LARGE SCALE GENOMIC DNA]</scope>
    <source>
        <strain evidence="1 2">NCTC8849</strain>
    </source>
</reference>
<sequence length="41" mass="4298">MRVYQPHQAIVLEANASSPTGAPKIKSIIIKNVPDPAPAAC</sequence>
<dbReference type="AlphaFoldDB" id="A0A377WF62"/>
<protein>
    <submittedName>
        <fullName evidence="1">Dipeptide-binding ABC transporter</fullName>
    </submittedName>
</protein>
<accession>A0A377WF62</accession>
<gene>
    <name evidence="1" type="ORF">NCTC8849_01732</name>
</gene>
<evidence type="ECO:0000313" key="2">
    <source>
        <dbReference type="Proteomes" id="UP000254799"/>
    </source>
</evidence>
<proteinExistence type="predicted"/>
<name>A0A377WF62_KLEPN</name>
<organism evidence="1 2">
    <name type="scientific">Klebsiella pneumoniae</name>
    <dbReference type="NCBI Taxonomy" id="573"/>
    <lineage>
        <taxon>Bacteria</taxon>
        <taxon>Pseudomonadati</taxon>
        <taxon>Pseudomonadota</taxon>
        <taxon>Gammaproteobacteria</taxon>
        <taxon>Enterobacterales</taxon>
        <taxon>Enterobacteriaceae</taxon>
        <taxon>Klebsiella/Raoultella group</taxon>
        <taxon>Klebsiella</taxon>
        <taxon>Klebsiella pneumoniae complex</taxon>
    </lineage>
</organism>
<dbReference type="EMBL" id="UGLC01000002">
    <property type="protein sequence ID" value="STT53179.1"/>
    <property type="molecule type" value="Genomic_DNA"/>
</dbReference>
<evidence type="ECO:0000313" key="1">
    <source>
        <dbReference type="EMBL" id="STT53179.1"/>
    </source>
</evidence>